<reference evidence="1" key="1">
    <citation type="submission" date="2024-05" db="EMBL/GenBank/DDBJ databases">
        <title>Whole genome shotgun sequence of Streptomyces violascens NBRC 12920.</title>
        <authorList>
            <person name="Komaki H."/>
            <person name="Tamura T."/>
        </authorList>
    </citation>
    <scope>NUCLEOTIDE SEQUENCE</scope>
    <source>
        <strain evidence="1">NBRC 12920</strain>
    </source>
</reference>
<gene>
    <name evidence="1" type="ORF">Sviol_49350</name>
</gene>
<dbReference type="EMBL" id="BNDY01000017">
    <property type="protein sequence ID" value="GHI40527.1"/>
    <property type="molecule type" value="Genomic_DNA"/>
</dbReference>
<sequence length="79" mass="8929">MLELFTTSYGVNIQVVRNGINAPWNCLDDSEYGVRATRATIRWNDDHGWTHIEPPAYVFAGYADGNARSVNRDPDTPRC</sequence>
<comment type="caution">
    <text evidence="1">The sequence shown here is derived from an EMBL/GenBank/DDBJ whole genome shotgun (WGS) entry which is preliminary data.</text>
</comment>
<evidence type="ECO:0000313" key="1">
    <source>
        <dbReference type="EMBL" id="GHI40527.1"/>
    </source>
</evidence>
<evidence type="ECO:0000313" key="2">
    <source>
        <dbReference type="Proteomes" id="UP001050808"/>
    </source>
</evidence>
<dbReference type="RefSeq" id="WP_226599278.1">
    <property type="nucleotide sequence ID" value="NZ_BNDY01000017.1"/>
</dbReference>
<dbReference type="Proteomes" id="UP001050808">
    <property type="component" value="Unassembled WGS sequence"/>
</dbReference>
<proteinExistence type="predicted"/>
<accession>A0ABQ3QTB7</accession>
<protein>
    <submittedName>
        <fullName evidence="1">Uncharacterized protein</fullName>
    </submittedName>
</protein>
<name>A0ABQ3QTB7_9ACTN</name>
<keyword evidence="2" id="KW-1185">Reference proteome</keyword>
<organism evidence="1 2">
    <name type="scientific">Streptomyces violascens</name>
    <dbReference type="NCBI Taxonomy" id="67381"/>
    <lineage>
        <taxon>Bacteria</taxon>
        <taxon>Bacillati</taxon>
        <taxon>Actinomycetota</taxon>
        <taxon>Actinomycetes</taxon>
        <taxon>Kitasatosporales</taxon>
        <taxon>Streptomycetaceae</taxon>
        <taxon>Streptomyces</taxon>
    </lineage>
</organism>